<dbReference type="Pfam" id="PF00651">
    <property type="entry name" value="BTB"/>
    <property type="match status" value="1"/>
</dbReference>
<gene>
    <name evidence="4" type="ORF">KC01_LOCUS40284</name>
</gene>
<proteinExistence type="predicted"/>
<keyword evidence="2" id="KW-0677">Repeat</keyword>
<protein>
    <recommendedName>
        <fullName evidence="3">BTB domain-containing protein</fullName>
    </recommendedName>
</protein>
<dbReference type="PIRSF" id="PIRSF037037">
    <property type="entry name" value="Kelch-like_protein_gigaxonin"/>
    <property type="match status" value="1"/>
</dbReference>
<dbReference type="FunFam" id="1.25.40.420:FF:000001">
    <property type="entry name" value="Kelch-like family member 12"/>
    <property type="match status" value="1"/>
</dbReference>
<dbReference type="InterPro" id="IPR000210">
    <property type="entry name" value="BTB/POZ_dom"/>
</dbReference>
<keyword evidence="1" id="KW-0880">Kelch repeat</keyword>
<dbReference type="PROSITE" id="PS50097">
    <property type="entry name" value="BTB"/>
    <property type="match status" value="1"/>
</dbReference>
<dbReference type="SMART" id="SM00875">
    <property type="entry name" value="BACK"/>
    <property type="match status" value="1"/>
</dbReference>
<evidence type="ECO:0000256" key="2">
    <source>
        <dbReference type="ARBA" id="ARBA00022737"/>
    </source>
</evidence>
<evidence type="ECO:0000256" key="1">
    <source>
        <dbReference type="ARBA" id="ARBA00022441"/>
    </source>
</evidence>
<dbReference type="Proteomes" id="UP001497482">
    <property type="component" value="Chromosome 8"/>
</dbReference>
<sequence length="555" mass="63019">MDVYSDDLRRRNVFCDAVLKVEDSEFPCHKLQLCHSSKYFRAMFESAASQNENFFRLKNISPRTMALILDWIYTQSTPSLSRHNVQEVLKAASTLMLEKLVQICYKFLEDHLLPENSIGMWHQSDVIVSESMKECAQRFILRHFEEVAASDEFLELSVQELLGFIENDTLDVRSETAVFEAIVRWTNHDLQNRKNDFSRLLEKVRFSEISNEYVKTNVLKTSLVGPLDYRNIVLSGLNTSPRLPGAILLAIGGWSGGDPTHVIEAFDLKANRWVNVTNHQESPRAYHGVVFLNGGVYCVGGFNRLKQLNTMRRLDLATNRWHEMPPMYHRRSYVSVTVMHGCIYAIGGFDGALRLNTAEVFNPQTNQWSLIAQMNQRRSDANCATLDDKIYICGGFDGTQVFETAECYCANTKQWTFIAPMTSRRSGVSFVAYSGHIYAVGGFDGVERLRSVEAYNPRTNSWHEVAPMITTRSNFGLEVLNDRFYAVGGYNGVSTTWSVETYDPLVDRWSEAQATSLFRSALSCCVISGIPNMADYTVARDMIPLLDVDSDEDNN</sequence>
<keyword evidence="5" id="KW-1185">Reference proteome</keyword>
<dbReference type="EMBL" id="OZ035830">
    <property type="protein sequence ID" value="CAL1614217.1"/>
    <property type="molecule type" value="Genomic_DNA"/>
</dbReference>
<dbReference type="InterPro" id="IPR015915">
    <property type="entry name" value="Kelch-typ_b-propeller"/>
</dbReference>
<feature type="domain" description="BTB" evidence="3">
    <location>
        <begin position="15"/>
        <end position="74"/>
    </location>
</feature>
<accession>A0AAV2ML90</accession>
<dbReference type="InterPro" id="IPR006652">
    <property type="entry name" value="Kelch_1"/>
</dbReference>
<evidence type="ECO:0000313" key="4">
    <source>
        <dbReference type="EMBL" id="CAL1614217.1"/>
    </source>
</evidence>
<dbReference type="Pfam" id="PF01344">
    <property type="entry name" value="Kelch_1"/>
    <property type="match status" value="6"/>
</dbReference>
<dbReference type="Pfam" id="PF07707">
    <property type="entry name" value="BACK"/>
    <property type="match status" value="1"/>
</dbReference>
<dbReference type="Gene3D" id="2.120.10.80">
    <property type="entry name" value="Kelch-type beta propeller"/>
    <property type="match status" value="2"/>
</dbReference>
<dbReference type="SUPFAM" id="SSF54695">
    <property type="entry name" value="POZ domain"/>
    <property type="match status" value="1"/>
</dbReference>
<evidence type="ECO:0000313" key="5">
    <source>
        <dbReference type="Proteomes" id="UP001497482"/>
    </source>
</evidence>
<dbReference type="SMART" id="SM00612">
    <property type="entry name" value="Kelch"/>
    <property type="match status" value="6"/>
</dbReference>
<dbReference type="AlphaFoldDB" id="A0AAV2ML90"/>
<dbReference type="Gene3D" id="3.30.710.10">
    <property type="entry name" value="Potassium Channel Kv1.1, Chain A"/>
    <property type="match status" value="1"/>
</dbReference>
<dbReference type="InterPro" id="IPR011333">
    <property type="entry name" value="SKP1/BTB/POZ_sf"/>
</dbReference>
<name>A0AAV2ML90_KNICA</name>
<organism evidence="4 5">
    <name type="scientific">Knipowitschia caucasica</name>
    <name type="common">Caucasian dwarf goby</name>
    <name type="synonym">Pomatoschistus caucasicus</name>
    <dbReference type="NCBI Taxonomy" id="637954"/>
    <lineage>
        <taxon>Eukaryota</taxon>
        <taxon>Metazoa</taxon>
        <taxon>Chordata</taxon>
        <taxon>Craniata</taxon>
        <taxon>Vertebrata</taxon>
        <taxon>Euteleostomi</taxon>
        <taxon>Actinopterygii</taxon>
        <taxon>Neopterygii</taxon>
        <taxon>Teleostei</taxon>
        <taxon>Neoteleostei</taxon>
        <taxon>Acanthomorphata</taxon>
        <taxon>Gobiaria</taxon>
        <taxon>Gobiiformes</taxon>
        <taxon>Gobioidei</taxon>
        <taxon>Gobiidae</taxon>
        <taxon>Gobiinae</taxon>
        <taxon>Knipowitschia</taxon>
    </lineage>
</organism>
<dbReference type="Gene3D" id="1.25.40.420">
    <property type="match status" value="1"/>
</dbReference>
<dbReference type="PANTHER" id="PTHR24412:SF172">
    <property type="entry name" value="KELCH-LIKE PROTEIN 10"/>
    <property type="match status" value="1"/>
</dbReference>
<dbReference type="PANTHER" id="PTHR24412">
    <property type="entry name" value="KELCH PROTEIN"/>
    <property type="match status" value="1"/>
</dbReference>
<reference evidence="4 5" key="1">
    <citation type="submission" date="2024-04" db="EMBL/GenBank/DDBJ databases">
        <authorList>
            <person name="Waldvogel A.-M."/>
            <person name="Schoenle A."/>
        </authorList>
    </citation>
    <scope>NUCLEOTIDE SEQUENCE [LARGE SCALE GENOMIC DNA]</scope>
</reference>
<evidence type="ECO:0000259" key="3">
    <source>
        <dbReference type="PROSITE" id="PS50097"/>
    </source>
</evidence>
<dbReference type="InterPro" id="IPR017096">
    <property type="entry name" value="BTB-kelch_protein"/>
</dbReference>
<dbReference type="SMART" id="SM00225">
    <property type="entry name" value="BTB"/>
    <property type="match status" value="1"/>
</dbReference>
<dbReference type="InterPro" id="IPR011705">
    <property type="entry name" value="BACK"/>
</dbReference>
<dbReference type="SUPFAM" id="SSF117281">
    <property type="entry name" value="Kelch motif"/>
    <property type="match status" value="1"/>
</dbReference>